<keyword evidence="2" id="KW-1133">Transmembrane helix</keyword>
<evidence type="ECO:0000313" key="4">
    <source>
        <dbReference type="Proteomes" id="UP000199699"/>
    </source>
</evidence>
<feature type="region of interest" description="Disordered" evidence="1">
    <location>
        <begin position="1"/>
        <end position="22"/>
    </location>
</feature>
<organism evidence="3 4">
    <name type="scientific">Micromonospora nigra</name>
    <dbReference type="NCBI Taxonomy" id="145857"/>
    <lineage>
        <taxon>Bacteria</taxon>
        <taxon>Bacillati</taxon>
        <taxon>Actinomycetota</taxon>
        <taxon>Actinomycetes</taxon>
        <taxon>Micromonosporales</taxon>
        <taxon>Micromonosporaceae</taxon>
        <taxon>Micromonospora</taxon>
    </lineage>
</organism>
<name>A0A1C6SJI5_9ACTN</name>
<sequence length="59" mass="6171">MPPTVDPTQPPTVSPSPTLPVTGENTTPLWWLFGIGTAMVAIGGTVSLILRRSRTSPVA</sequence>
<dbReference type="Proteomes" id="UP000199699">
    <property type="component" value="Unassembled WGS sequence"/>
</dbReference>
<accession>A0A1C6SJI5</accession>
<keyword evidence="2" id="KW-0472">Membrane</keyword>
<feature type="transmembrane region" description="Helical" evidence="2">
    <location>
        <begin position="29"/>
        <end position="50"/>
    </location>
</feature>
<proteinExistence type="predicted"/>
<protein>
    <submittedName>
        <fullName evidence="3">Uncharacterized protein</fullName>
    </submittedName>
</protein>
<feature type="compositionally biased region" description="Pro residues" evidence="1">
    <location>
        <begin position="1"/>
        <end position="18"/>
    </location>
</feature>
<keyword evidence="4" id="KW-1185">Reference proteome</keyword>
<evidence type="ECO:0000313" key="3">
    <source>
        <dbReference type="EMBL" id="SCL29684.1"/>
    </source>
</evidence>
<gene>
    <name evidence="3" type="ORF">GA0070616_3930</name>
</gene>
<dbReference type="AlphaFoldDB" id="A0A1C6SJI5"/>
<evidence type="ECO:0000256" key="1">
    <source>
        <dbReference type="SAM" id="MobiDB-lite"/>
    </source>
</evidence>
<reference evidence="3 4" key="1">
    <citation type="submission" date="2016-06" db="EMBL/GenBank/DDBJ databases">
        <authorList>
            <person name="Kjaerup R.B."/>
            <person name="Dalgaard T.S."/>
            <person name="Juul-Madsen H.R."/>
        </authorList>
    </citation>
    <scope>NUCLEOTIDE SEQUENCE [LARGE SCALE GENOMIC DNA]</scope>
    <source>
        <strain evidence="3 4">DSM 43818</strain>
    </source>
</reference>
<keyword evidence="2" id="KW-0812">Transmembrane</keyword>
<dbReference type="EMBL" id="FMHT01000003">
    <property type="protein sequence ID" value="SCL29684.1"/>
    <property type="molecule type" value="Genomic_DNA"/>
</dbReference>
<evidence type="ECO:0000256" key="2">
    <source>
        <dbReference type="SAM" id="Phobius"/>
    </source>
</evidence>